<name>A0ABZ0B2J5_9BURK</name>
<organism evidence="1 2">
    <name type="scientific">Rhodoferax mekongensis</name>
    <dbReference type="NCBI Taxonomy" id="3068341"/>
    <lineage>
        <taxon>Bacteria</taxon>
        <taxon>Pseudomonadati</taxon>
        <taxon>Pseudomonadota</taxon>
        <taxon>Betaproteobacteria</taxon>
        <taxon>Burkholderiales</taxon>
        <taxon>Comamonadaceae</taxon>
        <taxon>Rhodoferax</taxon>
    </lineage>
</organism>
<dbReference type="Pfam" id="PF03237">
    <property type="entry name" value="Terminase_6N"/>
    <property type="match status" value="1"/>
</dbReference>
<accession>A0ABZ0B2J5</accession>
<keyword evidence="2" id="KW-1185">Reference proteome</keyword>
<reference evidence="1 2" key="1">
    <citation type="submission" date="2023-08" db="EMBL/GenBank/DDBJ databases">
        <title>Rhodoferax potami sp. nov. and Rhodoferax mekongensis sp. nov., isolated from the Mekong River in Thailand.</title>
        <authorList>
            <person name="Kitikhun S."/>
            <person name="Charoenyingcharoen P."/>
            <person name="Siriarchawattana P."/>
            <person name="Likhitrattanapisal S."/>
            <person name="Nilsakha T."/>
            <person name="Chanpet A."/>
            <person name="Rattanawaree P."/>
            <person name="Ingsriswang S."/>
        </authorList>
    </citation>
    <scope>NUCLEOTIDE SEQUENCE [LARGE SCALE GENOMIC DNA]</scope>
    <source>
        <strain evidence="1 2">TBRC 17307</strain>
    </source>
</reference>
<evidence type="ECO:0000313" key="1">
    <source>
        <dbReference type="EMBL" id="WNO06041.1"/>
    </source>
</evidence>
<dbReference type="Gene3D" id="3.30.420.240">
    <property type="match status" value="1"/>
</dbReference>
<dbReference type="RefSeq" id="WP_313868763.1">
    <property type="nucleotide sequence ID" value="NZ_CP132507.1"/>
</dbReference>
<dbReference type="EMBL" id="CP132507">
    <property type="protein sequence ID" value="WNO06041.1"/>
    <property type="molecule type" value="Genomic_DNA"/>
</dbReference>
<gene>
    <name evidence="1" type="ORF">RAN89_06320</name>
</gene>
<dbReference type="Proteomes" id="UP001302257">
    <property type="component" value="Chromosome"/>
</dbReference>
<proteinExistence type="predicted"/>
<sequence length="499" mass="56928">MTREEMIEAIALGREKLARAARNSFVEFAKFRQPMDMQPALHHLVICNALDALERGDIPNNRVMLFLPPGSAKSSYGSRLFPQYFLGRHPQLSAILASHTGELAEAWGRKIRNGMQDPEFAEVFPGIGVAGDNASAGRWATNKDGEFFAAGVGGSITGRRADLGIIDDPVKNREDADSDRIRQKTWEWYTNDFLTRLKPGAKQVLIMTRWHEDDLAGRLLEREKDKWLVIKIPMIAGPKDLLGREEGERLWKEWFTDDMIEAAQADARSWISLYQQEPRPTEGAEFKRSWINRYASPPKIMNKILLVDPAGDPAKAKGNRKKSDFTAMWVVGLGSDENAYLLDGLRDRLNLTQRADAVFALHKKHKPMQTRYEQYGLQADVEHIKTEMERRQYRFAIKEVGGKVEKNARIRRLIPWFEGGRIWLPMEMRRETVLGTSYDVISDFIEHEYATFPVGRNDDSFDCLARLAEPGLTLPYPEEDELMQPGMAAWQALDEITGY</sequence>
<protein>
    <submittedName>
        <fullName evidence="1">Terminase family protein</fullName>
    </submittedName>
</protein>
<evidence type="ECO:0000313" key="2">
    <source>
        <dbReference type="Proteomes" id="UP001302257"/>
    </source>
</evidence>